<evidence type="ECO:0000313" key="6">
    <source>
        <dbReference type="Proteomes" id="UP001189429"/>
    </source>
</evidence>
<feature type="domain" description="AMP-binding enzyme C-terminal" evidence="3">
    <location>
        <begin position="559"/>
        <end position="637"/>
    </location>
</feature>
<sequence length="679" mass="73038">MAASSVTVRSGGRLLATARAVRSGRPRTLLAAHCPGSDANLGDQRRAISRAAYTEMHRRSVEDREKFWAEAAADIVWSKPYEKVLEKLEEPFYRWFPGGELNVCYNAVDRHVDEGNGSRTALIYDSPLTGQLRTFSYTQLQHEIAKLAGMLKHQGVEKGDTVVIYMPMIPEAVFAMLACARLGAPHSVVFGGFGAQELAVRIDDAKPKVVLAASCGVEPNRIVPYKPMLDGALATAKHQPAHCIVKQRPELCAEMGPRDLDWDAAVSAATPCRECVPVGSNDPLYILYTSGTTGTPKGVVRDTAGYAVSLKWSMGAFMNTFPGETYWAASDIGWVVGHSYIVYAPLLQGCATVLYEGKPVGTPDAGAFWRVIQQHKVRGFFVAPTGLRAVRKEDPHLEFIRKYDISTLRTLFVAGERCDPETSKTFAKALGVPVFDNWWQTETGSPICGFQDDAIGRKDGSTSLPMPGYEICVMGADGQPISKVDVPGPLAAKLPLPPGTFPTLWNNDAGYVKAYMETYKGYYSTGDAGVLDADGYVTVLERTDDVINVAAHRISCGSLEASVKAHPDVNDCAAVGASCPVKGQVPLVLVVLMDGVSRTHAEVAQDLVQKVRQDVGPIATPAAVGVVDQLPKTRSGKVLRKNIRGLADGKPVPVPGTIENPAAVDMVAAKLADLGFPLA</sequence>
<organism evidence="5 6">
    <name type="scientific">Prorocentrum cordatum</name>
    <dbReference type="NCBI Taxonomy" id="2364126"/>
    <lineage>
        <taxon>Eukaryota</taxon>
        <taxon>Sar</taxon>
        <taxon>Alveolata</taxon>
        <taxon>Dinophyceae</taxon>
        <taxon>Prorocentrales</taxon>
        <taxon>Prorocentraceae</taxon>
        <taxon>Prorocentrum</taxon>
    </lineage>
</organism>
<dbReference type="Gene3D" id="3.30.300.30">
    <property type="match status" value="1"/>
</dbReference>
<evidence type="ECO:0000256" key="1">
    <source>
        <dbReference type="ARBA" id="ARBA00006432"/>
    </source>
</evidence>
<dbReference type="Pfam" id="PF00501">
    <property type="entry name" value="AMP-binding"/>
    <property type="match status" value="1"/>
</dbReference>
<reference evidence="5" key="1">
    <citation type="submission" date="2023-10" db="EMBL/GenBank/DDBJ databases">
        <authorList>
            <person name="Chen Y."/>
            <person name="Shah S."/>
            <person name="Dougan E. K."/>
            <person name="Thang M."/>
            <person name="Chan C."/>
        </authorList>
    </citation>
    <scope>NUCLEOTIDE SEQUENCE [LARGE SCALE GENOMIC DNA]</scope>
</reference>
<keyword evidence="6" id="KW-1185">Reference proteome</keyword>
<dbReference type="PANTHER" id="PTHR43347">
    <property type="entry name" value="ACYL-COA SYNTHETASE"/>
    <property type="match status" value="1"/>
</dbReference>
<evidence type="ECO:0000259" key="3">
    <source>
        <dbReference type="Pfam" id="PF13193"/>
    </source>
</evidence>
<dbReference type="Gene3D" id="3.40.50.12780">
    <property type="entry name" value="N-terminal domain of ligase-like"/>
    <property type="match status" value="1"/>
</dbReference>
<evidence type="ECO:0000313" key="5">
    <source>
        <dbReference type="EMBL" id="CAK0815339.1"/>
    </source>
</evidence>
<dbReference type="PROSITE" id="PS00455">
    <property type="entry name" value="AMP_BINDING"/>
    <property type="match status" value="1"/>
</dbReference>
<dbReference type="Proteomes" id="UP001189429">
    <property type="component" value="Unassembled WGS sequence"/>
</dbReference>
<feature type="domain" description="AMP-dependent synthetase/ligase" evidence="2">
    <location>
        <begin position="114"/>
        <end position="490"/>
    </location>
</feature>
<protein>
    <recommendedName>
        <fullName evidence="7">Propionate--CoA ligase</fullName>
    </recommendedName>
</protein>
<dbReference type="EMBL" id="CAUYUJ010005891">
    <property type="protein sequence ID" value="CAK0815339.1"/>
    <property type="molecule type" value="Genomic_DNA"/>
</dbReference>
<name>A0ABN9RCV4_9DINO</name>
<dbReference type="InterPro" id="IPR042099">
    <property type="entry name" value="ANL_N_sf"/>
</dbReference>
<dbReference type="InterPro" id="IPR025110">
    <property type="entry name" value="AMP-bd_C"/>
</dbReference>
<dbReference type="SUPFAM" id="SSF56801">
    <property type="entry name" value="Acetyl-CoA synthetase-like"/>
    <property type="match status" value="1"/>
</dbReference>
<comment type="similarity">
    <text evidence="1">Belongs to the ATP-dependent AMP-binding enzyme family.</text>
</comment>
<proteinExistence type="inferred from homology"/>
<dbReference type="InterPro" id="IPR032387">
    <property type="entry name" value="ACAS_N"/>
</dbReference>
<feature type="domain" description="Acetyl-coenzyme A synthetase N-terminal" evidence="4">
    <location>
        <begin position="53"/>
        <end position="107"/>
    </location>
</feature>
<dbReference type="PANTHER" id="PTHR43347:SF3">
    <property type="entry name" value="ACYL-COA SYNTHETASE SHORT-CHAIN FAMILY MEMBER 3, MITOCHONDRIAL"/>
    <property type="match status" value="1"/>
</dbReference>
<evidence type="ECO:0000259" key="4">
    <source>
        <dbReference type="Pfam" id="PF16177"/>
    </source>
</evidence>
<dbReference type="Pfam" id="PF13193">
    <property type="entry name" value="AMP-binding_C"/>
    <property type="match status" value="1"/>
</dbReference>
<gene>
    <name evidence="5" type="ORF">PCOR1329_LOCUS18655</name>
</gene>
<accession>A0ABN9RCV4</accession>
<comment type="caution">
    <text evidence="5">The sequence shown here is derived from an EMBL/GenBank/DDBJ whole genome shotgun (WGS) entry which is preliminary data.</text>
</comment>
<dbReference type="InterPro" id="IPR020845">
    <property type="entry name" value="AMP-binding_CS"/>
</dbReference>
<evidence type="ECO:0008006" key="7">
    <source>
        <dbReference type="Google" id="ProtNLM"/>
    </source>
</evidence>
<dbReference type="Pfam" id="PF16177">
    <property type="entry name" value="ACAS_N"/>
    <property type="match status" value="1"/>
</dbReference>
<dbReference type="InterPro" id="IPR045851">
    <property type="entry name" value="AMP-bd_C_sf"/>
</dbReference>
<dbReference type="InterPro" id="IPR000873">
    <property type="entry name" value="AMP-dep_synth/lig_dom"/>
</dbReference>
<evidence type="ECO:0000259" key="2">
    <source>
        <dbReference type="Pfam" id="PF00501"/>
    </source>
</evidence>